<dbReference type="PROSITE" id="PS51257">
    <property type="entry name" value="PROKAR_LIPOPROTEIN"/>
    <property type="match status" value="1"/>
</dbReference>
<dbReference type="Pfam" id="PF01569">
    <property type="entry name" value="PAP2"/>
    <property type="match status" value="1"/>
</dbReference>
<protein>
    <submittedName>
        <fullName evidence="2">Vanadium-dependent haloperoxidase</fullName>
        <ecNumber evidence="2">1.11.1.-</ecNumber>
    </submittedName>
</protein>
<dbReference type="GO" id="GO:0004601">
    <property type="term" value="F:peroxidase activity"/>
    <property type="evidence" value="ECO:0007669"/>
    <property type="project" value="UniProtKB-KW"/>
</dbReference>
<sequence>MKKLFMTLLAATLFFGCKENTAYQAILNDPETFSGAMKQLTDVIVYDIFSPPVASRVYSYSSIAAFEVLAISNPDTLISLGGQVTDFTTPPAPPAGINDKLASLHAFLTVGKALIFSEDKIDAYRENLYKNLEENGLPASVKEKSLAYGELVAKHVMAWADGDMYKQTRTFPKYTIRNETYAWKPTPPDYMEGIEPHWNKIRPLILDSANQFPPVPPLELTMDKDSEFYRQLAEVYEKGGGQNEENTQIAKFWDCNPYVSHHRGHAMFATKKITPGGHWIGIVAIATRKAGNNFSETVEAYTRTSIALFDGFISCWDEKWRSIVVRPETLINQYMDEEWVPLLQTPPFPEYTSGHSVISRAAAVTLTDYYGDNFSFEDTTEMEYGLPQRDFNSFLEASEEAAISRLYGGIHYMMAIENGVDQGEKVGDFVVQNLQTRRNKALATK</sequence>
<proteinExistence type="predicted"/>
<dbReference type="SUPFAM" id="SSF48317">
    <property type="entry name" value="Acid phosphatase/Vanadium-dependent haloperoxidase"/>
    <property type="match status" value="1"/>
</dbReference>
<feature type="domain" description="Phosphatidic acid phosphatase type 2/haloperoxidase" evidence="1">
    <location>
        <begin position="319"/>
        <end position="434"/>
    </location>
</feature>
<dbReference type="CDD" id="cd03398">
    <property type="entry name" value="PAP2_haloperoxidase"/>
    <property type="match status" value="1"/>
</dbReference>
<dbReference type="EMBL" id="JBIPKE010000014">
    <property type="protein sequence ID" value="MFH6983001.1"/>
    <property type="molecule type" value="Genomic_DNA"/>
</dbReference>
<dbReference type="Proteomes" id="UP001610063">
    <property type="component" value="Unassembled WGS sequence"/>
</dbReference>
<evidence type="ECO:0000259" key="1">
    <source>
        <dbReference type="Pfam" id="PF01569"/>
    </source>
</evidence>
<dbReference type="PANTHER" id="PTHR34599:SF1">
    <property type="entry name" value="PHOSPHATIDIC ACID PHOSPHATASE TYPE 2_HALOPEROXIDASE DOMAIN-CONTAINING PROTEIN"/>
    <property type="match status" value="1"/>
</dbReference>
<keyword evidence="2" id="KW-0560">Oxidoreductase</keyword>
<dbReference type="InterPro" id="IPR052559">
    <property type="entry name" value="V-haloperoxidase"/>
</dbReference>
<keyword evidence="3" id="KW-1185">Reference proteome</keyword>
<keyword evidence="2" id="KW-0575">Peroxidase</keyword>
<dbReference type="InterPro" id="IPR036938">
    <property type="entry name" value="PAP2/HPO_sf"/>
</dbReference>
<dbReference type="PANTHER" id="PTHR34599">
    <property type="entry name" value="PEROXIDASE-RELATED"/>
    <property type="match status" value="1"/>
</dbReference>
<name>A0ABW7N6Q2_9BACT</name>
<dbReference type="Gene3D" id="1.10.606.20">
    <property type="match status" value="1"/>
</dbReference>
<evidence type="ECO:0000313" key="2">
    <source>
        <dbReference type="EMBL" id="MFH6983001.1"/>
    </source>
</evidence>
<reference evidence="2 3" key="1">
    <citation type="journal article" date="2013" name="Int. J. Syst. Evol. Microbiol.">
        <title>Marinoscillum luteum sp. nov., isolated from marine sediment.</title>
        <authorList>
            <person name="Cha I.T."/>
            <person name="Park S.J."/>
            <person name="Kim S.J."/>
            <person name="Kim J.G."/>
            <person name="Jung M.Y."/>
            <person name="Shin K.S."/>
            <person name="Kwon K.K."/>
            <person name="Yang S.H."/>
            <person name="Seo Y.S."/>
            <person name="Rhee S.K."/>
        </authorList>
    </citation>
    <scope>NUCLEOTIDE SEQUENCE [LARGE SCALE GENOMIC DNA]</scope>
    <source>
        <strain evidence="2 3">KCTC 23939</strain>
    </source>
</reference>
<gene>
    <name evidence="2" type="ORF">ACHKAR_06105</name>
</gene>
<organism evidence="2 3">
    <name type="scientific">Marinoscillum luteum</name>
    <dbReference type="NCBI Taxonomy" id="861051"/>
    <lineage>
        <taxon>Bacteria</taxon>
        <taxon>Pseudomonadati</taxon>
        <taxon>Bacteroidota</taxon>
        <taxon>Cytophagia</taxon>
        <taxon>Cytophagales</taxon>
        <taxon>Reichenbachiellaceae</taxon>
        <taxon>Marinoscillum</taxon>
    </lineage>
</organism>
<accession>A0ABW7N6Q2</accession>
<dbReference type="EC" id="1.11.1.-" evidence="2"/>
<evidence type="ECO:0000313" key="3">
    <source>
        <dbReference type="Proteomes" id="UP001610063"/>
    </source>
</evidence>
<dbReference type="RefSeq" id="WP_395416604.1">
    <property type="nucleotide sequence ID" value="NZ_JBIPKE010000014.1"/>
</dbReference>
<dbReference type="InterPro" id="IPR000326">
    <property type="entry name" value="PAP2/HPO"/>
</dbReference>
<comment type="caution">
    <text evidence="2">The sequence shown here is derived from an EMBL/GenBank/DDBJ whole genome shotgun (WGS) entry which is preliminary data.</text>
</comment>